<keyword evidence="4" id="KW-0812">Transmembrane</keyword>
<accession>A0ABV6R3S4</accession>
<dbReference type="InterPro" id="IPR005017">
    <property type="entry name" value="OMPP1/FadL/TodX"/>
</dbReference>
<evidence type="ECO:0000256" key="1">
    <source>
        <dbReference type="ARBA" id="ARBA00004571"/>
    </source>
</evidence>
<dbReference type="RefSeq" id="WP_376836289.1">
    <property type="nucleotide sequence ID" value="NZ_JBHLSW010000007.1"/>
</dbReference>
<evidence type="ECO:0000256" key="8">
    <source>
        <dbReference type="SAM" id="SignalP"/>
    </source>
</evidence>
<reference evidence="9 10" key="1">
    <citation type="submission" date="2024-09" db="EMBL/GenBank/DDBJ databases">
        <authorList>
            <person name="Sun Q."/>
            <person name="Mori K."/>
        </authorList>
    </citation>
    <scope>NUCLEOTIDE SEQUENCE [LARGE SCALE GENOMIC DNA]</scope>
    <source>
        <strain evidence="9 10">NCAIM B.02621</strain>
    </source>
</reference>
<keyword evidence="3" id="KW-1134">Transmembrane beta strand</keyword>
<keyword evidence="10" id="KW-1185">Reference proteome</keyword>
<sequence length="434" mass="45608">MTTHRSARATALACLFTLAATPAAQAGSFYLQEQSVRGAGRAFSGEVADCGVASLWWNPASIACSRREVYLGLHGILLDSRVEDRGSTLTRPLAPGGVTTAVGGQPVAIDPVQGGVVPNAAVAIPLNDRFVLGLSAMAPYNLSTEYDDAAFTRYDALKSSVLTVDLQATLAARVTDWLDVGVGVSGEYVSAELSSALPNLAPGSPDGLSELEGDGIDLGWTVGARAHAGRWEAGLSYRSAIEHELDGEVTISGLAGPLAAANVDTDGVATFTTPWMASAGVRFAVNDRLTLNGQINRIGWSEFDAIRVSYPGGGDVIVQDYKDTTSGAVGLDYRLNEQVTLRTGVAFDPTPTRDERRTARIPDEDRMLYSVGATIQPRDGLMMDAALTYIAIDTATINDDRVLYEGTGADTVSRLRGEATGSGVVASLGMRLAF</sequence>
<dbReference type="Proteomes" id="UP001589906">
    <property type="component" value="Unassembled WGS sequence"/>
</dbReference>
<evidence type="ECO:0000256" key="6">
    <source>
        <dbReference type="ARBA" id="ARBA00023136"/>
    </source>
</evidence>
<dbReference type="SUPFAM" id="SSF56935">
    <property type="entry name" value="Porins"/>
    <property type="match status" value="1"/>
</dbReference>
<gene>
    <name evidence="9" type="ORF">ACFFGE_10330</name>
</gene>
<dbReference type="EMBL" id="JBHLSW010000007">
    <property type="protein sequence ID" value="MFC0634270.1"/>
    <property type="molecule type" value="Genomic_DNA"/>
</dbReference>
<evidence type="ECO:0000313" key="10">
    <source>
        <dbReference type="Proteomes" id="UP001589906"/>
    </source>
</evidence>
<comment type="similarity">
    <text evidence="2">Belongs to the OmpP1/FadL family.</text>
</comment>
<evidence type="ECO:0000256" key="5">
    <source>
        <dbReference type="ARBA" id="ARBA00022729"/>
    </source>
</evidence>
<evidence type="ECO:0000256" key="2">
    <source>
        <dbReference type="ARBA" id="ARBA00008163"/>
    </source>
</evidence>
<feature type="signal peptide" evidence="8">
    <location>
        <begin position="1"/>
        <end position="26"/>
    </location>
</feature>
<keyword evidence="6" id="KW-0472">Membrane</keyword>
<protein>
    <submittedName>
        <fullName evidence="9">OmpP1/FadL family transporter</fullName>
    </submittedName>
</protein>
<name>A0ABV6R3S4_9CAUL</name>
<keyword evidence="7" id="KW-0998">Cell outer membrane</keyword>
<evidence type="ECO:0000256" key="7">
    <source>
        <dbReference type="ARBA" id="ARBA00023237"/>
    </source>
</evidence>
<evidence type="ECO:0000313" key="9">
    <source>
        <dbReference type="EMBL" id="MFC0634270.1"/>
    </source>
</evidence>
<proteinExistence type="inferred from homology"/>
<organism evidence="9 10">
    <name type="scientific">Brevundimonas balnearis</name>
    <dbReference type="NCBI Taxonomy" id="1572858"/>
    <lineage>
        <taxon>Bacteria</taxon>
        <taxon>Pseudomonadati</taxon>
        <taxon>Pseudomonadota</taxon>
        <taxon>Alphaproteobacteria</taxon>
        <taxon>Caulobacterales</taxon>
        <taxon>Caulobacteraceae</taxon>
        <taxon>Brevundimonas</taxon>
    </lineage>
</organism>
<comment type="subcellular location">
    <subcellularLocation>
        <location evidence="1">Cell outer membrane</location>
        <topology evidence="1">Multi-pass membrane protein</topology>
    </subcellularLocation>
</comment>
<keyword evidence="5 8" id="KW-0732">Signal</keyword>
<dbReference type="PANTHER" id="PTHR35093:SF3">
    <property type="entry name" value="LONG-CHAIN FATTY ACID TRANSPORT PROTEIN"/>
    <property type="match status" value="1"/>
</dbReference>
<feature type="chain" id="PRO_5045455315" evidence="8">
    <location>
        <begin position="27"/>
        <end position="434"/>
    </location>
</feature>
<dbReference type="PANTHER" id="PTHR35093">
    <property type="entry name" value="OUTER MEMBRANE PROTEIN NMB0088-RELATED"/>
    <property type="match status" value="1"/>
</dbReference>
<evidence type="ECO:0000256" key="4">
    <source>
        <dbReference type="ARBA" id="ARBA00022692"/>
    </source>
</evidence>
<evidence type="ECO:0000256" key="3">
    <source>
        <dbReference type="ARBA" id="ARBA00022452"/>
    </source>
</evidence>
<dbReference type="Gene3D" id="2.40.160.60">
    <property type="entry name" value="Outer membrane protein transport protein (OMPP1/FadL/TodX)"/>
    <property type="match status" value="1"/>
</dbReference>
<dbReference type="Pfam" id="PF03349">
    <property type="entry name" value="Toluene_X"/>
    <property type="match status" value="1"/>
</dbReference>
<comment type="caution">
    <text evidence="9">The sequence shown here is derived from an EMBL/GenBank/DDBJ whole genome shotgun (WGS) entry which is preliminary data.</text>
</comment>